<evidence type="ECO:0000313" key="4">
    <source>
        <dbReference type="EMBL" id="RWS30241.1"/>
    </source>
</evidence>
<keyword evidence="1" id="KW-0472">Membrane</keyword>
<dbReference type="PROSITE" id="PS50202">
    <property type="entry name" value="MSP"/>
    <property type="match status" value="1"/>
</dbReference>
<dbReference type="VEuPathDB" id="VectorBase:LDEU001798"/>
<dbReference type="SMART" id="SM00516">
    <property type="entry name" value="SEC14"/>
    <property type="match status" value="1"/>
</dbReference>
<dbReference type="InterPro" id="IPR036273">
    <property type="entry name" value="CRAL/TRIO_N_dom_sf"/>
</dbReference>
<dbReference type="PROSITE" id="PS50191">
    <property type="entry name" value="CRAL_TRIO"/>
    <property type="match status" value="1"/>
</dbReference>
<dbReference type="AlphaFoldDB" id="A0A443SRS4"/>
<keyword evidence="5" id="KW-1185">Reference proteome</keyword>
<name>A0A443SRS4_9ACAR</name>
<dbReference type="Pfam" id="PF00650">
    <property type="entry name" value="CRAL_TRIO"/>
    <property type="match status" value="1"/>
</dbReference>
<accession>A0A443SRS4</accession>
<evidence type="ECO:0000313" key="5">
    <source>
        <dbReference type="Proteomes" id="UP000288716"/>
    </source>
</evidence>
<dbReference type="PANTHER" id="PTHR46384">
    <property type="entry name" value="MOTILE SPERM DOMAIN-CONTAINING PROTEIN 2"/>
    <property type="match status" value="1"/>
</dbReference>
<dbReference type="InterPro" id="IPR008962">
    <property type="entry name" value="PapD-like_sf"/>
</dbReference>
<keyword evidence="1" id="KW-0812">Transmembrane</keyword>
<reference evidence="4 5" key="1">
    <citation type="journal article" date="2018" name="Gigascience">
        <title>Genomes of trombidid mites reveal novel predicted allergens and laterally-transferred genes associated with secondary metabolism.</title>
        <authorList>
            <person name="Dong X."/>
            <person name="Chaisiri K."/>
            <person name="Xia D."/>
            <person name="Armstrong S.D."/>
            <person name="Fang Y."/>
            <person name="Donnelly M.J."/>
            <person name="Kadowaki T."/>
            <person name="McGarry J.W."/>
            <person name="Darby A.C."/>
            <person name="Makepeace B.L."/>
        </authorList>
    </citation>
    <scope>NUCLEOTIDE SEQUENCE [LARGE SCALE GENOMIC DNA]</scope>
    <source>
        <strain evidence="4">UoL-UT</strain>
    </source>
</reference>
<dbReference type="Gene3D" id="2.60.40.10">
    <property type="entry name" value="Immunoglobulins"/>
    <property type="match status" value="1"/>
</dbReference>
<dbReference type="CDD" id="cd00170">
    <property type="entry name" value="SEC14"/>
    <property type="match status" value="1"/>
</dbReference>
<feature type="domain" description="MSP" evidence="3">
    <location>
        <begin position="313"/>
        <end position="432"/>
    </location>
</feature>
<feature type="domain" description="CRAL-TRIO" evidence="2">
    <location>
        <begin position="89"/>
        <end position="244"/>
    </location>
</feature>
<dbReference type="STRING" id="299467.A0A443SRS4"/>
<comment type="caution">
    <text evidence="4">The sequence shown here is derived from an EMBL/GenBank/DDBJ whole genome shotgun (WGS) entry which is preliminary data.</text>
</comment>
<keyword evidence="1" id="KW-1133">Transmembrane helix</keyword>
<dbReference type="GO" id="GO:0012505">
    <property type="term" value="C:endomembrane system"/>
    <property type="evidence" value="ECO:0007669"/>
    <property type="project" value="TreeGrafter"/>
</dbReference>
<dbReference type="PANTHER" id="PTHR46384:SF1">
    <property type="entry name" value="MOTILE SPERM DOMAIN-CONTAINING PROTEIN 2"/>
    <property type="match status" value="1"/>
</dbReference>
<dbReference type="SUPFAM" id="SSF52087">
    <property type="entry name" value="CRAL/TRIO domain"/>
    <property type="match status" value="1"/>
</dbReference>
<dbReference type="InterPro" id="IPR036865">
    <property type="entry name" value="CRAL-TRIO_dom_sf"/>
</dbReference>
<dbReference type="EMBL" id="NCKV01000581">
    <property type="protein sequence ID" value="RWS30241.1"/>
    <property type="molecule type" value="Genomic_DNA"/>
</dbReference>
<evidence type="ECO:0000259" key="3">
    <source>
        <dbReference type="PROSITE" id="PS50202"/>
    </source>
</evidence>
<dbReference type="InterPro" id="IPR000535">
    <property type="entry name" value="MSP_dom"/>
</dbReference>
<gene>
    <name evidence="4" type="ORF">B4U80_08721</name>
</gene>
<dbReference type="Proteomes" id="UP000288716">
    <property type="component" value="Unassembled WGS sequence"/>
</dbReference>
<evidence type="ECO:0000256" key="1">
    <source>
        <dbReference type="SAM" id="Phobius"/>
    </source>
</evidence>
<dbReference type="InterPro" id="IPR001251">
    <property type="entry name" value="CRAL-TRIO_dom"/>
</dbReference>
<dbReference type="Gene3D" id="3.40.525.10">
    <property type="entry name" value="CRAL-TRIO lipid binding domain"/>
    <property type="match status" value="1"/>
</dbReference>
<dbReference type="Pfam" id="PF00635">
    <property type="entry name" value="Motile_Sperm"/>
    <property type="match status" value="1"/>
</dbReference>
<evidence type="ECO:0000259" key="2">
    <source>
        <dbReference type="PROSITE" id="PS50191"/>
    </source>
</evidence>
<dbReference type="SUPFAM" id="SSF46938">
    <property type="entry name" value="CRAL/TRIO N-terminal domain"/>
    <property type="match status" value="1"/>
</dbReference>
<dbReference type="SUPFAM" id="SSF49354">
    <property type="entry name" value="PapD-like"/>
    <property type="match status" value="1"/>
</dbReference>
<protein>
    <submittedName>
        <fullName evidence="4">Motile sperm domain-containing protein 2-like protein</fullName>
    </submittedName>
</protein>
<dbReference type="OrthoDB" id="75724at2759"/>
<proteinExistence type="predicted"/>
<dbReference type="InterPro" id="IPR013783">
    <property type="entry name" value="Ig-like_fold"/>
</dbReference>
<sequence length="512" mass="59824">MVASITATKKPLTNRSAELVKELREKLLSEYNPKDDLYDFEDIQRVQEDDWFVKRFLISKGRNVDAALSMVKNSLALRKEFKVCHMKDYEFPLEFYKSGGLFPYETDRKGNVTLYLRVRYHRKISELEIPVKAFILHVFDKVDRATKGQFAVIFDMTDAGYENVDWDFLKFLVFNVRNCCPVGLQYILVCNLHWMLNALRKFAFTFIPSDFQKMIQFASGEEIFDFISKENLPDFLGGTCKRNYMCVPKGTKPIIELCEQYGHAREVVHKHMPHFQKLLDESDRKLASGHFIDPVDYFDEPPEQEQPTINQQLLRVEPQSTVHFYFDAFENCFIAQIIIHNISDGFVAFKVQSNSPKNYCVSPRLAILLPKTVIDLKVQLLPGLESSVRSGKFLILAAPVDSDKMSFQEFQKLWQQPKENLFSLKLCSDISEENENDNEDPFESLKSDFVKLKTKYEKLRRRQQLIFAIITVLISMFLILGFVYFYECNFDQRFSDIIAKSRLINQLKLVRS</sequence>
<feature type="transmembrane region" description="Helical" evidence="1">
    <location>
        <begin position="465"/>
        <end position="486"/>
    </location>
</feature>
<dbReference type="InterPro" id="IPR053012">
    <property type="entry name" value="ER-organelle_contact"/>
</dbReference>
<organism evidence="4 5">
    <name type="scientific">Leptotrombidium deliense</name>
    <dbReference type="NCBI Taxonomy" id="299467"/>
    <lineage>
        <taxon>Eukaryota</taxon>
        <taxon>Metazoa</taxon>
        <taxon>Ecdysozoa</taxon>
        <taxon>Arthropoda</taxon>
        <taxon>Chelicerata</taxon>
        <taxon>Arachnida</taxon>
        <taxon>Acari</taxon>
        <taxon>Acariformes</taxon>
        <taxon>Trombidiformes</taxon>
        <taxon>Prostigmata</taxon>
        <taxon>Anystina</taxon>
        <taxon>Parasitengona</taxon>
        <taxon>Trombiculoidea</taxon>
        <taxon>Trombiculidae</taxon>
        <taxon>Leptotrombidium</taxon>
    </lineage>
</organism>
<dbReference type="GO" id="GO:0140284">
    <property type="term" value="C:endoplasmic reticulum-endosome membrane contact site"/>
    <property type="evidence" value="ECO:0007669"/>
    <property type="project" value="TreeGrafter"/>
</dbReference>